<evidence type="ECO:0000313" key="3">
    <source>
        <dbReference type="Proteomes" id="UP000324800"/>
    </source>
</evidence>
<reference evidence="2 3" key="1">
    <citation type="submission" date="2019-03" db="EMBL/GenBank/DDBJ databases">
        <title>Single cell metagenomics reveals metabolic interactions within the superorganism composed of flagellate Streblomastix strix and complex community of Bacteroidetes bacteria on its surface.</title>
        <authorList>
            <person name="Treitli S.C."/>
            <person name="Kolisko M."/>
            <person name="Husnik F."/>
            <person name="Keeling P."/>
            <person name="Hampl V."/>
        </authorList>
    </citation>
    <scope>NUCLEOTIDE SEQUENCE [LARGE SCALE GENOMIC DNA]</scope>
    <source>
        <strain evidence="2">ST1C</strain>
    </source>
</reference>
<dbReference type="AlphaFoldDB" id="A0A5J4VSF9"/>
<protein>
    <submittedName>
        <fullName evidence="2">Uncharacterized protein</fullName>
    </submittedName>
</protein>
<evidence type="ECO:0000256" key="1">
    <source>
        <dbReference type="SAM" id="MobiDB-lite"/>
    </source>
</evidence>
<comment type="caution">
    <text evidence="2">The sequence shown here is derived from an EMBL/GenBank/DDBJ whole genome shotgun (WGS) entry which is preliminary data.</text>
</comment>
<dbReference type="InterPro" id="IPR036397">
    <property type="entry name" value="RNaseH_sf"/>
</dbReference>
<feature type="compositionally biased region" description="Basic and acidic residues" evidence="1">
    <location>
        <begin position="102"/>
        <end position="123"/>
    </location>
</feature>
<dbReference type="EMBL" id="SNRW01005245">
    <property type="protein sequence ID" value="KAA6385495.1"/>
    <property type="molecule type" value="Genomic_DNA"/>
</dbReference>
<evidence type="ECO:0000313" key="2">
    <source>
        <dbReference type="EMBL" id="KAA6385495.1"/>
    </source>
</evidence>
<gene>
    <name evidence="2" type="ORF">EZS28_018983</name>
</gene>
<sequence>MLEQRRIGDQKGKYPADSLRIRLEDLRRQILPLTNLRNRIPSMVDQFKTRSDNDVELQKIENAKLNWEMEKNNSTEDPCQSQVSGKLHRLVELSQTINQERWPPHEKAEQDEAKSSDCQRMEQQDVFEQDHISRSILMEEQDRVKQTDQSHSVTTSSHLDNGRIAGFMGLTSSNQRETAAVLCGLLRSAPFLREQQVQSLKIETDNSSTAYNLNRGAAAISLLKLTDRILEVAEDLELQMHAFHIHGKENTIPDSLSRLATSGDYSLKEEILQEVL</sequence>
<feature type="region of interest" description="Disordered" evidence="1">
    <location>
        <begin position="96"/>
        <end position="123"/>
    </location>
</feature>
<dbReference type="GO" id="GO:0003676">
    <property type="term" value="F:nucleic acid binding"/>
    <property type="evidence" value="ECO:0007669"/>
    <property type="project" value="InterPro"/>
</dbReference>
<name>A0A5J4VSF9_9EUKA</name>
<accession>A0A5J4VSF9</accession>
<proteinExistence type="predicted"/>
<dbReference type="Proteomes" id="UP000324800">
    <property type="component" value="Unassembled WGS sequence"/>
</dbReference>
<organism evidence="2 3">
    <name type="scientific">Streblomastix strix</name>
    <dbReference type="NCBI Taxonomy" id="222440"/>
    <lineage>
        <taxon>Eukaryota</taxon>
        <taxon>Metamonada</taxon>
        <taxon>Preaxostyla</taxon>
        <taxon>Oxymonadida</taxon>
        <taxon>Streblomastigidae</taxon>
        <taxon>Streblomastix</taxon>
    </lineage>
</organism>
<dbReference type="Gene3D" id="3.30.420.10">
    <property type="entry name" value="Ribonuclease H-like superfamily/Ribonuclease H"/>
    <property type="match status" value="1"/>
</dbReference>
<feature type="non-terminal residue" evidence="2">
    <location>
        <position position="276"/>
    </location>
</feature>